<evidence type="ECO:0000256" key="3">
    <source>
        <dbReference type="ARBA" id="ARBA00023163"/>
    </source>
</evidence>
<evidence type="ECO:0000256" key="5">
    <source>
        <dbReference type="SAM" id="MobiDB-lite"/>
    </source>
</evidence>
<dbReference type="SUPFAM" id="SSF57701">
    <property type="entry name" value="Zn2/Cys6 DNA-binding domain"/>
    <property type="match status" value="1"/>
</dbReference>
<evidence type="ECO:0000313" key="7">
    <source>
        <dbReference type="EMBL" id="KAL2887760.1"/>
    </source>
</evidence>
<reference evidence="7 8" key="1">
    <citation type="submission" date="2020-05" db="EMBL/GenBank/DDBJ databases">
        <title>Ceratocystis lukuohia genome.</title>
        <authorList>
            <person name="Harrington T.C."/>
            <person name="Kim K."/>
            <person name="Mayers C.G."/>
        </authorList>
    </citation>
    <scope>NUCLEOTIDE SEQUENCE [LARGE SCALE GENOMIC DNA]</scope>
    <source>
        <strain evidence="7 8">C4212</strain>
    </source>
</reference>
<feature type="domain" description="Zn(2)-C6 fungal-type" evidence="6">
    <location>
        <begin position="54"/>
        <end position="83"/>
    </location>
</feature>
<evidence type="ECO:0000256" key="2">
    <source>
        <dbReference type="ARBA" id="ARBA00023125"/>
    </source>
</evidence>
<dbReference type="InterPro" id="IPR001138">
    <property type="entry name" value="Zn2Cys6_DnaBD"/>
</dbReference>
<sequence length="377" mass="40247">MTAAISFPIASPAPPTATTKATPTPTAIPTATAACKRRRRRRRPAPLGRGASDDCFACAKKNLVCDRRRPYCEQCLDAGTECSGYKTRLTWGVGVASRGKLRGLSLPVAKTKAEVQTEQQRIPAVKHEESTAASSSAPGSGLAPGFVYDSLPTPESIEALMMSWGWHEEQQYQNQPQTQFQPNSRSHSPYHVQCPPSPVIFRDGYTSHNPFSAPRLSVSSSCSSYLSVSPSTCTFPPTPLSSSLSSSSLPGSASFAAAYSPTVAYGSANSGSASMMADSGVDMAEAMLEAKMLEGCGDLPLQLRMSLGQTSELVPADLYGPLGGLGNYTDFGGLIMDDHHLVSSLDAIGRTQTESRVYTQPQPRPRCYPTDHAYYMG</sequence>
<dbReference type="PANTHER" id="PTHR31069">
    <property type="entry name" value="OLEATE-ACTIVATED TRANSCRIPTION FACTOR 1-RELATED"/>
    <property type="match status" value="1"/>
</dbReference>
<keyword evidence="2" id="KW-0238">DNA-binding</keyword>
<dbReference type="InterPro" id="IPR036864">
    <property type="entry name" value="Zn2-C6_fun-type_DNA-bd_sf"/>
</dbReference>
<dbReference type="Proteomes" id="UP001610728">
    <property type="component" value="Unassembled WGS sequence"/>
</dbReference>
<dbReference type="RefSeq" id="XP_070858940.1">
    <property type="nucleotide sequence ID" value="XM_071000582.1"/>
</dbReference>
<name>A0ABR4MHK2_9PEZI</name>
<protein>
    <recommendedName>
        <fullName evidence="6">Zn(2)-C6 fungal-type domain-containing protein</fullName>
    </recommendedName>
</protein>
<dbReference type="EMBL" id="JABSNW010000004">
    <property type="protein sequence ID" value="KAL2887760.1"/>
    <property type="molecule type" value="Genomic_DNA"/>
</dbReference>
<keyword evidence="4" id="KW-0539">Nucleus</keyword>
<feature type="region of interest" description="Disordered" evidence="5">
    <location>
        <begin position="117"/>
        <end position="139"/>
    </location>
</feature>
<accession>A0ABR4MHK2</accession>
<dbReference type="PROSITE" id="PS50048">
    <property type="entry name" value="ZN2_CY6_FUNGAL_2"/>
    <property type="match status" value="1"/>
</dbReference>
<evidence type="ECO:0000256" key="1">
    <source>
        <dbReference type="ARBA" id="ARBA00023015"/>
    </source>
</evidence>
<evidence type="ECO:0000313" key="8">
    <source>
        <dbReference type="Proteomes" id="UP001610728"/>
    </source>
</evidence>
<keyword evidence="8" id="KW-1185">Reference proteome</keyword>
<feature type="compositionally biased region" description="Low complexity" evidence="5">
    <location>
        <begin position="1"/>
        <end position="34"/>
    </location>
</feature>
<dbReference type="GeneID" id="98117873"/>
<gene>
    <name evidence="7" type="ORF">HOO65_040097</name>
</gene>
<evidence type="ECO:0000259" key="6">
    <source>
        <dbReference type="PROSITE" id="PS50048"/>
    </source>
</evidence>
<dbReference type="Pfam" id="PF00172">
    <property type="entry name" value="Zn_clus"/>
    <property type="match status" value="1"/>
</dbReference>
<keyword evidence="1" id="KW-0805">Transcription regulation</keyword>
<comment type="caution">
    <text evidence="7">The sequence shown here is derived from an EMBL/GenBank/DDBJ whole genome shotgun (WGS) entry which is preliminary data.</text>
</comment>
<dbReference type="InterPro" id="IPR050675">
    <property type="entry name" value="OAF3"/>
</dbReference>
<keyword evidence="3" id="KW-0804">Transcription</keyword>
<feature type="compositionally biased region" description="Basic residues" evidence="5">
    <location>
        <begin position="35"/>
        <end position="44"/>
    </location>
</feature>
<feature type="region of interest" description="Disordered" evidence="5">
    <location>
        <begin position="1"/>
        <end position="49"/>
    </location>
</feature>
<evidence type="ECO:0000256" key="4">
    <source>
        <dbReference type="ARBA" id="ARBA00023242"/>
    </source>
</evidence>
<organism evidence="7 8">
    <name type="scientific">Ceratocystis lukuohia</name>
    <dbReference type="NCBI Taxonomy" id="2019550"/>
    <lineage>
        <taxon>Eukaryota</taxon>
        <taxon>Fungi</taxon>
        <taxon>Dikarya</taxon>
        <taxon>Ascomycota</taxon>
        <taxon>Pezizomycotina</taxon>
        <taxon>Sordariomycetes</taxon>
        <taxon>Hypocreomycetidae</taxon>
        <taxon>Microascales</taxon>
        <taxon>Ceratocystidaceae</taxon>
        <taxon>Ceratocystis</taxon>
    </lineage>
</organism>
<dbReference type="Gene3D" id="4.10.240.10">
    <property type="entry name" value="Zn(2)-C6 fungal-type DNA-binding domain"/>
    <property type="match status" value="1"/>
</dbReference>
<dbReference type="PANTHER" id="PTHR31069:SF28">
    <property type="entry name" value="ZN(II)2CYS6 TRANSCRIPTION FACTOR (EUROFUNG)"/>
    <property type="match status" value="1"/>
</dbReference>
<proteinExistence type="predicted"/>